<evidence type="ECO:0000313" key="2">
    <source>
        <dbReference type="Proteomes" id="UP000076154"/>
    </source>
</evidence>
<evidence type="ECO:0000313" key="1">
    <source>
        <dbReference type="EMBL" id="RDB15901.1"/>
    </source>
</evidence>
<dbReference type="AlphaFoldDB" id="A0A369J1N3"/>
<organism evidence="1 2">
    <name type="scientific">Hypsizygus marmoreus</name>
    <name type="common">White beech mushroom</name>
    <name type="synonym">Agaricus marmoreus</name>
    <dbReference type="NCBI Taxonomy" id="39966"/>
    <lineage>
        <taxon>Eukaryota</taxon>
        <taxon>Fungi</taxon>
        <taxon>Dikarya</taxon>
        <taxon>Basidiomycota</taxon>
        <taxon>Agaricomycotina</taxon>
        <taxon>Agaricomycetes</taxon>
        <taxon>Agaricomycetidae</taxon>
        <taxon>Agaricales</taxon>
        <taxon>Tricholomatineae</taxon>
        <taxon>Lyophyllaceae</taxon>
        <taxon>Hypsizygus</taxon>
    </lineage>
</organism>
<dbReference type="Proteomes" id="UP000076154">
    <property type="component" value="Unassembled WGS sequence"/>
</dbReference>
<dbReference type="InParanoid" id="A0A369J1N3"/>
<name>A0A369J1N3_HYPMA</name>
<keyword evidence="2" id="KW-1185">Reference proteome</keyword>
<sequence length="102" mass="11466">MHNKAQLDESDSSFARNLSSDISREDFFKAIHFPAPTFDATLRKPRNLFVERRTVYFPVTAVHRSGDQISYNHITGRGGEIRPLGAISMLHAAFESLKTESG</sequence>
<dbReference type="EMBL" id="LUEZ02000137">
    <property type="protein sequence ID" value="RDB15901.1"/>
    <property type="molecule type" value="Genomic_DNA"/>
</dbReference>
<gene>
    <name evidence="1" type="ORF">Hypma_003565</name>
</gene>
<proteinExistence type="predicted"/>
<accession>A0A369J1N3</accession>
<comment type="caution">
    <text evidence="1">The sequence shown here is derived from an EMBL/GenBank/DDBJ whole genome shotgun (WGS) entry which is preliminary data.</text>
</comment>
<reference evidence="1" key="1">
    <citation type="submission" date="2018-04" db="EMBL/GenBank/DDBJ databases">
        <title>Whole genome sequencing of Hypsizygus marmoreus.</title>
        <authorList>
            <person name="Choi I.-G."/>
            <person name="Min B."/>
            <person name="Kim J.-G."/>
            <person name="Kim S."/>
            <person name="Oh Y.-L."/>
            <person name="Kong W.-S."/>
            <person name="Park H."/>
            <person name="Jeong J."/>
            <person name="Song E.-S."/>
        </authorList>
    </citation>
    <scope>NUCLEOTIDE SEQUENCE [LARGE SCALE GENOMIC DNA]</scope>
    <source>
        <strain evidence="1">51987-8</strain>
    </source>
</reference>
<protein>
    <submittedName>
        <fullName evidence="1">Uncharacterized protein</fullName>
    </submittedName>
</protein>